<gene>
    <name evidence="10" type="primary">lon</name>
    <name evidence="19" type="ORF">AFA_07685</name>
</gene>
<evidence type="ECO:0000256" key="10">
    <source>
        <dbReference type="HAMAP-Rule" id="MF_01973"/>
    </source>
</evidence>
<keyword evidence="5 10" id="KW-0378">Hydrolase</keyword>
<keyword evidence="6 10" id="KW-0720">Serine protease</keyword>
<dbReference type="InterPro" id="IPR020568">
    <property type="entry name" value="Ribosomal_Su5_D2-typ_SF"/>
</dbReference>
<dbReference type="PROSITE" id="PS01046">
    <property type="entry name" value="LON_SER"/>
    <property type="match status" value="1"/>
</dbReference>
<dbReference type="InterPro" id="IPR004815">
    <property type="entry name" value="Lon_bac/euk-typ"/>
</dbReference>
<evidence type="ECO:0000256" key="15">
    <source>
        <dbReference type="RuleBase" id="RU000591"/>
    </source>
</evidence>
<dbReference type="KEGG" id="afq:AFA_07685"/>
<accession>A0AB33CS00</accession>
<dbReference type="Pfam" id="PF02190">
    <property type="entry name" value="LON_substr_bdg"/>
    <property type="match status" value="1"/>
</dbReference>
<dbReference type="GO" id="GO:0043565">
    <property type="term" value="F:sequence-specific DNA binding"/>
    <property type="evidence" value="ECO:0007669"/>
    <property type="project" value="UniProtKB-UniRule"/>
</dbReference>
<dbReference type="InterPro" id="IPR027543">
    <property type="entry name" value="Lon_bac"/>
</dbReference>
<dbReference type="GO" id="GO:0034605">
    <property type="term" value="P:cellular response to heat"/>
    <property type="evidence" value="ECO:0007669"/>
    <property type="project" value="UniProtKB-UniRule"/>
</dbReference>
<dbReference type="SMART" id="SM00464">
    <property type="entry name" value="LON"/>
    <property type="match status" value="1"/>
</dbReference>
<reference evidence="19 20" key="1">
    <citation type="submission" date="2017-05" db="EMBL/GenBank/DDBJ databases">
        <authorList>
            <person name="Qiu J.G."/>
            <person name="He J."/>
        </authorList>
    </citation>
    <scope>NUCLEOTIDE SEQUENCE [LARGE SCALE GENOMIC DNA]</scope>
    <source>
        <strain evidence="19 20">JQ135</strain>
    </source>
</reference>
<evidence type="ECO:0000256" key="7">
    <source>
        <dbReference type="ARBA" id="ARBA00022840"/>
    </source>
</evidence>
<evidence type="ECO:0000256" key="3">
    <source>
        <dbReference type="ARBA" id="ARBA00022670"/>
    </source>
</evidence>
<keyword evidence="4 10" id="KW-0547">Nucleotide-binding</keyword>
<dbReference type="Gene3D" id="1.10.8.60">
    <property type="match status" value="1"/>
</dbReference>
<dbReference type="SMART" id="SM00382">
    <property type="entry name" value="AAA"/>
    <property type="match status" value="1"/>
</dbReference>
<dbReference type="HAMAP" id="MF_01973">
    <property type="entry name" value="lon_bact"/>
    <property type="match status" value="1"/>
</dbReference>
<dbReference type="Gene3D" id="1.20.58.1480">
    <property type="match status" value="1"/>
</dbReference>
<comment type="similarity">
    <text evidence="10 11 14 15">Belongs to the peptidase S16 family.</text>
</comment>
<evidence type="ECO:0000256" key="14">
    <source>
        <dbReference type="PROSITE-ProRule" id="PRU01122"/>
    </source>
</evidence>
<comment type="function">
    <text evidence="10">ATP-dependent serine protease that mediates the selective degradation of mutant and abnormal proteins as well as certain short-lived regulatory proteins. Required for cellular homeostasis and for survival from DNA damage and developmental changes induced by stress. Degrades polypeptides processively to yield small peptide fragments that are 5 to 10 amino acids long. Binds to DNA in a double-stranded, site-specific manner.</text>
</comment>
<evidence type="ECO:0000313" key="19">
    <source>
        <dbReference type="EMBL" id="ASR89328.1"/>
    </source>
</evidence>
<feature type="binding site" evidence="10 13">
    <location>
        <begin position="358"/>
        <end position="365"/>
    </location>
    <ligand>
        <name>ATP</name>
        <dbReference type="ChEBI" id="CHEBI:30616"/>
    </ligand>
</feature>
<dbReference type="InterPro" id="IPR008268">
    <property type="entry name" value="Peptidase_S16_AS"/>
</dbReference>
<dbReference type="NCBIfam" id="NF008053">
    <property type="entry name" value="PRK10787.1"/>
    <property type="match status" value="1"/>
</dbReference>
<dbReference type="PANTHER" id="PTHR10046">
    <property type="entry name" value="ATP DEPENDENT LON PROTEASE FAMILY MEMBER"/>
    <property type="match status" value="1"/>
</dbReference>
<organism evidence="19 20">
    <name type="scientific">Alcaligenes faecalis</name>
    <dbReference type="NCBI Taxonomy" id="511"/>
    <lineage>
        <taxon>Bacteria</taxon>
        <taxon>Pseudomonadati</taxon>
        <taxon>Pseudomonadota</taxon>
        <taxon>Betaproteobacteria</taxon>
        <taxon>Burkholderiales</taxon>
        <taxon>Alcaligenaceae</taxon>
        <taxon>Alcaligenes</taxon>
    </lineage>
</organism>
<dbReference type="RefSeq" id="WP_094196421.1">
    <property type="nucleotide sequence ID" value="NZ_CP021641.1"/>
</dbReference>
<dbReference type="InterPro" id="IPR008269">
    <property type="entry name" value="Lon_proteolytic"/>
</dbReference>
<keyword evidence="2 10" id="KW-0963">Cytoplasm</keyword>
<dbReference type="Gene3D" id="3.40.50.300">
    <property type="entry name" value="P-loop containing nucleotide triphosphate hydrolases"/>
    <property type="match status" value="1"/>
</dbReference>
<dbReference type="Gene3D" id="1.20.5.5270">
    <property type="match status" value="1"/>
</dbReference>
<dbReference type="GO" id="GO:0016887">
    <property type="term" value="F:ATP hydrolysis activity"/>
    <property type="evidence" value="ECO:0007669"/>
    <property type="project" value="UniProtKB-UniRule"/>
</dbReference>
<keyword evidence="16" id="KW-0175">Coiled coil</keyword>
<dbReference type="Proteomes" id="UP000214561">
    <property type="component" value="Chromosome"/>
</dbReference>
<dbReference type="InterPro" id="IPR014721">
    <property type="entry name" value="Ribsml_uS5_D2-typ_fold_subgr"/>
</dbReference>
<dbReference type="FunFam" id="1.20.5.5270:FF:000002">
    <property type="entry name" value="Lon protease homolog"/>
    <property type="match status" value="1"/>
</dbReference>
<keyword evidence="3 10" id="KW-0645">Protease</keyword>
<evidence type="ECO:0000256" key="13">
    <source>
        <dbReference type="PIRSR" id="PIRSR001174-2"/>
    </source>
</evidence>
<evidence type="ECO:0000256" key="6">
    <source>
        <dbReference type="ARBA" id="ARBA00022825"/>
    </source>
</evidence>
<dbReference type="FunFam" id="1.20.58.1480:FF:000001">
    <property type="entry name" value="Lon protease"/>
    <property type="match status" value="1"/>
</dbReference>
<evidence type="ECO:0000256" key="12">
    <source>
        <dbReference type="PIRSR" id="PIRSR001174-1"/>
    </source>
</evidence>
<dbReference type="Pfam" id="PF05362">
    <property type="entry name" value="Lon_C"/>
    <property type="match status" value="1"/>
</dbReference>
<dbReference type="InterPro" id="IPR015947">
    <property type="entry name" value="PUA-like_sf"/>
</dbReference>
<dbReference type="GO" id="GO:0005737">
    <property type="term" value="C:cytoplasm"/>
    <property type="evidence" value="ECO:0007669"/>
    <property type="project" value="UniProtKB-SubCell"/>
</dbReference>
<evidence type="ECO:0000256" key="1">
    <source>
        <dbReference type="ARBA" id="ARBA00004496"/>
    </source>
</evidence>
<comment type="catalytic activity">
    <reaction evidence="9 10 11 14">
        <text>Hydrolysis of proteins in presence of ATP.</text>
        <dbReference type="EC" id="3.4.21.53"/>
    </reaction>
</comment>
<dbReference type="InterPro" id="IPR003959">
    <property type="entry name" value="ATPase_AAA_core"/>
</dbReference>
<dbReference type="FunFam" id="3.30.230.10:FF:000010">
    <property type="entry name" value="Lon protease"/>
    <property type="match status" value="1"/>
</dbReference>
<dbReference type="CDD" id="cd19500">
    <property type="entry name" value="RecA-like_Lon"/>
    <property type="match status" value="1"/>
</dbReference>
<dbReference type="PRINTS" id="PR00830">
    <property type="entry name" value="ENDOLAPTASE"/>
</dbReference>
<evidence type="ECO:0000256" key="4">
    <source>
        <dbReference type="ARBA" id="ARBA00022741"/>
    </source>
</evidence>
<evidence type="ECO:0000256" key="8">
    <source>
        <dbReference type="ARBA" id="ARBA00023016"/>
    </source>
</evidence>
<dbReference type="InterPro" id="IPR003593">
    <property type="entry name" value="AAA+_ATPase"/>
</dbReference>
<feature type="active site" evidence="10 12">
    <location>
        <position position="694"/>
    </location>
</feature>
<feature type="domain" description="Lon N-terminal" evidence="18">
    <location>
        <begin position="14"/>
        <end position="207"/>
    </location>
</feature>
<dbReference type="PROSITE" id="PS51786">
    <property type="entry name" value="LON_PROTEOLYTIC"/>
    <property type="match status" value="1"/>
</dbReference>
<evidence type="ECO:0000259" key="17">
    <source>
        <dbReference type="PROSITE" id="PS51786"/>
    </source>
</evidence>
<dbReference type="NCBIfam" id="TIGR00763">
    <property type="entry name" value="lon"/>
    <property type="match status" value="1"/>
</dbReference>
<dbReference type="InterPro" id="IPR027065">
    <property type="entry name" value="Lon_Prtase"/>
</dbReference>
<evidence type="ECO:0000256" key="2">
    <source>
        <dbReference type="ARBA" id="ARBA00022490"/>
    </source>
</evidence>
<dbReference type="FunFam" id="3.40.50.300:FF:000021">
    <property type="entry name" value="Lon protease homolog"/>
    <property type="match status" value="1"/>
</dbReference>
<evidence type="ECO:0000313" key="20">
    <source>
        <dbReference type="Proteomes" id="UP000214561"/>
    </source>
</evidence>
<dbReference type="InterPro" id="IPR027417">
    <property type="entry name" value="P-loop_NTPase"/>
</dbReference>
<evidence type="ECO:0000256" key="9">
    <source>
        <dbReference type="ARBA" id="ARBA00050665"/>
    </source>
</evidence>
<dbReference type="SUPFAM" id="SSF88697">
    <property type="entry name" value="PUA domain-like"/>
    <property type="match status" value="1"/>
</dbReference>
<keyword evidence="8 10" id="KW-0346">Stress response</keyword>
<dbReference type="InterPro" id="IPR054594">
    <property type="entry name" value="Lon_lid"/>
</dbReference>
<dbReference type="EC" id="3.4.21.53" evidence="10 11"/>
<dbReference type="Pfam" id="PF00004">
    <property type="entry name" value="AAA"/>
    <property type="match status" value="1"/>
</dbReference>
<evidence type="ECO:0000256" key="11">
    <source>
        <dbReference type="PIRNR" id="PIRNR001174"/>
    </source>
</evidence>
<feature type="active site" evidence="10 12">
    <location>
        <position position="737"/>
    </location>
</feature>
<dbReference type="GO" id="GO:0005524">
    <property type="term" value="F:ATP binding"/>
    <property type="evidence" value="ECO:0007669"/>
    <property type="project" value="UniProtKB-UniRule"/>
</dbReference>
<dbReference type="Pfam" id="PF22667">
    <property type="entry name" value="Lon_lid"/>
    <property type="match status" value="1"/>
</dbReference>
<dbReference type="GO" id="GO:0004252">
    <property type="term" value="F:serine-type endopeptidase activity"/>
    <property type="evidence" value="ECO:0007669"/>
    <property type="project" value="UniProtKB-UniRule"/>
</dbReference>
<dbReference type="Gene3D" id="2.30.130.40">
    <property type="entry name" value="LON domain-like"/>
    <property type="match status" value="1"/>
</dbReference>
<dbReference type="AlphaFoldDB" id="A0AB33CS00"/>
<dbReference type="InterPro" id="IPR003111">
    <property type="entry name" value="Lon_prtase_N"/>
</dbReference>
<dbReference type="GeneID" id="96868685"/>
<evidence type="ECO:0000259" key="18">
    <source>
        <dbReference type="PROSITE" id="PS51787"/>
    </source>
</evidence>
<dbReference type="SUPFAM" id="SSF52540">
    <property type="entry name" value="P-loop containing nucleoside triphosphate hydrolases"/>
    <property type="match status" value="1"/>
</dbReference>
<dbReference type="GO" id="GO:0006515">
    <property type="term" value="P:protein quality control for misfolded or incompletely synthesized proteins"/>
    <property type="evidence" value="ECO:0007669"/>
    <property type="project" value="UniProtKB-UniRule"/>
</dbReference>
<dbReference type="EMBL" id="CP021641">
    <property type="protein sequence ID" value="ASR89328.1"/>
    <property type="molecule type" value="Genomic_DNA"/>
</dbReference>
<protein>
    <recommendedName>
        <fullName evidence="10 11">Lon protease</fullName>
        <ecNumber evidence="10 11">3.4.21.53</ecNumber>
    </recommendedName>
    <alternativeName>
        <fullName evidence="10">ATP-dependent protease La</fullName>
    </alternativeName>
</protein>
<feature type="coiled-coil region" evidence="16">
    <location>
        <begin position="253"/>
        <end position="283"/>
    </location>
</feature>
<feature type="domain" description="Lon proteolytic" evidence="17">
    <location>
        <begin position="607"/>
        <end position="788"/>
    </location>
</feature>
<dbReference type="GO" id="GO:0004176">
    <property type="term" value="F:ATP-dependent peptidase activity"/>
    <property type="evidence" value="ECO:0007669"/>
    <property type="project" value="UniProtKB-UniRule"/>
</dbReference>
<comment type="subcellular location">
    <subcellularLocation>
        <location evidence="1 10 11">Cytoplasm</location>
    </subcellularLocation>
</comment>
<proteinExistence type="evidence at transcript level"/>
<sequence>MSASQILSTEPIELPLLPLRDVVVFPHMVIPLFVGRPRSIKALELAMESGNNIMLVAQKSAGKDDPAPEDLYEIACAASILQMLKLPDGTVKVLVEGLQRARITQVQDADTHFMASVVEVPGDAGDAAETEALRRAVLGQFEQYVKLNKKIPQEILTSLTGIDDAGRLADTIAAHLPLKLEQKQGMLETPKAMERLEGLLSQLEGEIDILQVEKRIRGRVKKQMEKSQRDYYLNEQVKAIQKELGEGEDGADVEELEKRIEQAQLSKEALKKAEAEMKKLKLMSPMSAEATVVRNYIETLVGLPWRKKSRINNSLSNAQEVLDADHFGLEKVKERIVEYLAVQQRVDKLKAPILCLVGPPGVGKTSLGQSIAKATNRKFIRMALGGVRDEAEIRGHRRTYIGSMPGKVVQNMSKVGVRNPLFLLDEIDKMGADFRGDPSSALLEVLDPEQNHTFQDHYLEVDYDLSDVMFVATSNTLNIPPALLDRMEVIRLSGYTEDEKVRIAFDYLLPKLMKNNGVRAGELEVTEDAVRDIVRYYTREAGVRSLEREISKICRKVVRKLLVANPQAGTRAARNKALTQETLVVNSENLNEYLGVRRYSFGLAEKENKIGQVTGLAWTEVGGDLLTIEVADMPGKGNVLRTGSIGDVMKESVEAARTVVRSRAQKWGIPNTVFEKRDLHVHFPEGATPKDGPSAGIAITTAIVSSLTGIPVRSDVAMTGEITLRGEVLPIGGLKEKLLAAQRGGIKTVMIPEENVKDLADIPDNVKNTLEIIPVRWIDRVLEVALQDAVTPLSDEEVARLAAEALAATRAAGTGSESFKH</sequence>
<comment type="induction">
    <text evidence="10">By heat shock.</text>
</comment>
<comment type="subunit">
    <text evidence="10 11">Homohexamer. Organized in a ring with a central cavity.</text>
</comment>
<evidence type="ECO:0000256" key="5">
    <source>
        <dbReference type="ARBA" id="ARBA00022801"/>
    </source>
</evidence>
<keyword evidence="7 10" id="KW-0067">ATP-binding</keyword>
<evidence type="ECO:0000256" key="16">
    <source>
        <dbReference type="SAM" id="Coils"/>
    </source>
</evidence>
<name>A0AB33CS00_ALCFA</name>
<dbReference type="InterPro" id="IPR046336">
    <property type="entry name" value="Lon_prtase_N_sf"/>
</dbReference>
<dbReference type="Gene3D" id="3.30.230.10">
    <property type="match status" value="1"/>
</dbReference>
<dbReference type="PROSITE" id="PS51787">
    <property type="entry name" value="LON_N"/>
    <property type="match status" value="1"/>
</dbReference>
<dbReference type="SUPFAM" id="SSF54211">
    <property type="entry name" value="Ribosomal protein S5 domain 2-like"/>
    <property type="match status" value="1"/>
</dbReference>
<dbReference type="PIRSF" id="PIRSF001174">
    <property type="entry name" value="Lon_proteas"/>
    <property type="match status" value="1"/>
</dbReference>